<keyword evidence="3" id="KW-0812">Transmembrane</keyword>
<evidence type="ECO:0000259" key="4">
    <source>
        <dbReference type="Pfam" id="PF00535"/>
    </source>
</evidence>
<dbReference type="InterPro" id="IPR001173">
    <property type="entry name" value="Glyco_trans_2-like"/>
</dbReference>
<keyword evidence="1" id="KW-0328">Glycosyltransferase</keyword>
<keyword evidence="3" id="KW-1133">Transmembrane helix</keyword>
<keyword evidence="3" id="KW-0472">Membrane</keyword>
<feature type="transmembrane region" description="Helical" evidence="3">
    <location>
        <begin position="306"/>
        <end position="325"/>
    </location>
</feature>
<sequence>MANKVSLKISVIVPVYNADKYLRRCIESVIMQTYKNWELILVDDGSTDSSAVIIDEVAKEDNRIIAIHQINAGAGEARNAGISSATGEYVVFLDSDDYIDKDYFSLLLPKASENDVVFIDLEQVDGDGKTLRSELMSTYRDYSKEKFLRSQITGKISWGGVRKAVSLKLLKDNNIKYTSHTIGEEALYSFRILYVSKKIGFLDEKPVYFYVNHEDSLSRSKTLDPWGAVAETMSEYLKENGLYREYADTVNAFRCTAAVVSFDKITQFVTKPELQIRIKERMSKYRQCYDTSAGIDLESMSYKAKLFVPFIKLGIIFPVVWCSKLRRKFMGYYRKIQWITKSQATTKVVIR</sequence>
<dbReference type="Pfam" id="PF00535">
    <property type="entry name" value="Glycos_transf_2"/>
    <property type="match status" value="1"/>
</dbReference>
<feature type="domain" description="Glycosyltransferase 2-like" evidence="4">
    <location>
        <begin position="10"/>
        <end position="146"/>
    </location>
</feature>
<evidence type="ECO:0000313" key="5">
    <source>
        <dbReference type="EMBL" id="AKE79178.1"/>
    </source>
</evidence>
<protein>
    <submittedName>
        <fullName evidence="5">Glycosyltransferase</fullName>
    </submittedName>
</protein>
<dbReference type="PANTHER" id="PTHR22916">
    <property type="entry name" value="GLYCOSYLTRANSFERASE"/>
    <property type="match status" value="1"/>
</dbReference>
<dbReference type="GO" id="GO:0016757">
    <property type="term" value="F:glycosyltransferase activity"/>
    <property type="evidence" value="ECO:0007669"/>
    <property type="project" value="UniProtKB-KW"/>
</dbReference>
<dbReference type="RefSeq" id="WP_029179747.1">
    <property type="nucleotide sequence ID" value="NZ_JAOTFR010000028.1"/>
</dbReference>
<gene>
    <name evidence="5" type="primary">cpsK</name>
    <name evidence="5" type="ORF">YS103.seq-orf00011</name>
</gene>
<organism evidence="5">
    <name type="scientific">Streptococcus suis</name>
    <dbReference type="NCBI Taxonomy" id="1307"/>
    <lineage>
        <taxon>Bacteria</taxon>
        <taxon>Bacillati</taxon>
        <taxon>Bacillota</taxon>
        <taxon>Bacilli</taxon>
        <taxon>Lactobacillales</taxon>
        <taxon>Streptococcaceae</taxon>
        <taxon>Streptococcus</taxon>
    </lineage>
</organism>
<evidence type="ECO:0000256" key="2">
    <source>
        <dbReference type="ARBA" id="ARBA00022679"/>
    </source>
</evidence>
<dbReference type="CDD" id="cd00761">
    <property type="entry name" value="Glyco_tranf_GTA_type"/>
    <property type="match status" value="1"/>
</dbReference>
<evidence type="ECO:0000256" key="3">
    <source>
        <dbReference type="SAM" id="Phobius"/>
    </source>
</evidence>
<proteinExistence type="predicted"/>
<dbReference type="InterPro" id="IPR029044">
    <property type="entry name" value="Nucleotide-diphossugar_trans"/>
</dbReference>
<dbReference type="AlphaFoldDB" id="A0A0F6UVS2"/>
<dbReference type="Gene3D" id="3.90.550.10">
    <property type="entry name" value="Spore Coat Polysaccharide Biosynthesis Protein SpsA, Chain A"/>
    <property type="match status" value="1"/>
</dbReference>
<dbReference type="SUPFAM" id="SSF53448">
    <property type="entry name" value="Nucleotide-diphospho-sugar transferases"/>
    <property type="match status" value="1"/>
</dbReference>
<dbReference type="EMBL" id="KM972225">
    <property type="protein sequence ID" value="AKE79178.1"/>
    <property type="molecule type" value="Genomic_DNA"/>
</dbReference>
<accession>A0A0F6UVS2</accession>
<reference evidence="5" key="1">
    <citation type="journal article" date="2015" name="Appl. Environ. Microbiol.">
        <title>Eight Novel Capsular Polysaccharide Synthesis Gene Loci Identified in Nontypeable Streptococcus suis Isolates.</title>
        <authorList>
            <person name="Zheng H."/>
            <person name="Ji S."/>
            <person name="Liu Z."/>
            <person name="Lan R."/>
            <person name="Huang Y."/>
            <person name="Bai X."/>
            <person name="Gottschalk M."/>
            <person name="Xu J."/>
        </authorList>
    </citation>
    <scope>NUCLEOTIDE SEQUENCE</scope>
    <source>
        <strain evidence="5">YS103_seq</strain>
    </source>
</reference>
<evidence type="ECO:0000256" key="1">
    <source>
        <dbReference type="ARBA" id="ARBA00022676"/>
    </source>
</evidence>
<name>A0A0F6UVS2_STRSU</name>
<dbReference type="PANTHER" id="PTHR22916:SF51">
    <property type="entry name" value="GLYCOSYLTRANSFERASE EPSH-RELATED"/>
    <property type="match status" value="1"/>
</dbReference>
<keyword evidence="2 5" id="KW-0808">Transferase</keyword>